<sequence>MTTDAAVWIEVFIASARSSFELEREPVLLALQRLSGRPTAEVLAAVHAYTGWLLLEQHDVEQMSADFNELEYAECLKRECLFMAGADKQRWLVTSDPLDPDLASWASYKFDGLFQLAFAHPQVIKTQLAVYEGQDHAITRLSPLSLRIEDAPRVEEISPGSIARDQSQVIRLVNSTLYDAHRQGASDIHFENTGQGLVVKYRTDGVLSPARTLADRSVTEEVISRIKVMAELDIGEKRIPQDGRFAVAMNARTIDFRVSVMPSMFGEDVVLRILDKQSLTAELARLDLQILGFDSMSCDAIRKLASQPYGMLLVTGPTGSGKTTTLYATLSEINQGKDKIITIEDPVEYQLPGALQIPVNERKGLTFARGLRSILRHDPDRILVGEIRDKETAEIAVQAALTGHLVYTTVHANSVFDVLSRFRHMGVDIYSFVTALNGVVAQRLVRLLCMHCAEPSEPDATLLGASGLNSATTDDWAFRQGRGCAHCRGLGYKGRKALAEVLVLTDGMRELILGQAPITELKTLARQQGMRSLRDQALQAVKEGLTSLEEINRVTFVD</sequence>
<dbReference type="Gene3D" id="3.30.450.90">
    <property type="match status" value="1"/>
</dbReference>
<accession>A0A127I1I4</accession>
<gene>
    <name evidence="5" type="ORF">AYR47_20755</name>
</gene>
<proteinExistence type="inferred from homology"/>
<dbReference type="SUPFAM" id="SSF52540">
    <property type="entry name" value="P-loop containing nucleoside triphosphate hydrolases"/>
    <property type="match status" value="1"/>
</dbReference>
<protein>
    <submittedName>
        <fullName evidence="5">General secretion pathway protein GspE</fullName>
    </submittedName>
</protein>
<organism evidence="5 6">
    <name type="scientific">Pseudomonas azotoformans</name>
    <dbReference type="NCBI Taxonomy" id="47878"/>
    <lineage>
        <taxon>Bacteria</taxon>
        <taxon>Pseudomonadati</taxon>
        <taxon>Pseudomonadota</taxon>
        <taxon>Gammaproteobacteria</taxon>
        <taxon>Pseudomonadales</taxon>
        <taxon>Pseudomonadaceae</taxon>
        <taxon>Pseudomonas</taxon>
    </lineage>
</organism>
<evidence type="ECO:0000256" key="1">
    <source>
        <dbReference type="ARBA" id="ARBA00006611"/>
    </source>
</evidence>
<name>A0A127I1I4_PSEAZ</name>
<dbReference type="PANTHER" id="PTHR30258">
    <property type="entry name" value="TYPE II SECRETION SYSTEM PROTEIN GSPE-RELATED"/>
    <property type="match status" value="1"/>
</dbReference>
<dbReference type="PANTHER" id="PTHR30258:SF1">
    <property type="entry name" value="PROTEIN TRANSPORT PROTEIN HOFB HOMOLOG"/>
    <property type="match status" value="1"/>
</dbReference>
<dbReference type="InterPro" id="IPR027417">
    <property type="entry name" value="P-loop_NTPase"/>
</dbReference>
<dbReference type="GO" id="GO:0005524">
    <property type="term" value="F:ATP binding"/>
    <property type="evidence" value="ECO:0007669"/>
    <property type="project" value="UniProtKB-KW"/>
</dbReference>
<keyword evidence="3" id="KW-0067">ATP-binding</keyword>
<evidence type="ECO:0000313" key="6">
    <source>
        <dbReference type="Proteomes" id="UP000070516"/>
    </source>
</evidence>
<dbReference type="PROSITE" id="PS00662">
    <property type="entry name" value="T2SP_E"/>
    <property type="match status" value="1"/>
</dbReference>
<dbReference type="GO" id="GO:0005886">
    <property type="term" value="C:plasma membrane"/>
    <property type="evidence" value="ECO:0007669"/>
    <property type="project" value="TreeGrafter"/>
</dbReference>
<comment type="similarity">
    <text evidence="1">Belongs to the GSP E family.</text>
</comment>
<dbReference type="Gene3D" id="3.40.50.300">
    <property type="entry name" value="P-loop containing nucleotide triphosphate hydrolases"/>
    <property type="match status" value="1"/>
</dbReference>
<dbReference type="InterPro" id="IPR001482">
    <property type="entry name" value="T2SS/T4SS_dom"/>
</dbReference>
<dbReference type="KEGG" id="pazo:AYR47_20755"/>
<dbReference type="EMBL" id="CP014546">
    <property type="protein sequence ID" value="AMN80587.1"/>
    <property type="molecule type" value="Genomic_DNA"/>
</dbReference>
<dbReference type="Pfam" id="PF00437">
    <property type="entry name" value="T2SSE"/>
    <property type="match status" value="1"/>
</dbReference>
<keyword evidence="2" id="KW-0547">Nucleotide-binding</keyword>
<evidence type="ECO:0000313" key="5">
    <source>
        <dbReference type="EMBL" id="AMN80587.1"/>
    </source>
</evidence>
<dbReference type="RefSeq" id="WP_061436633.1">
    <property type="nucleotide sequence ID" value="NZ_CP014546.1"/>
</dbReference>
<dbReference type="AlphaFoldDB" id="A0A127I1I4"/>
<evidence type="ECO:0000256" key="3">
    <source>
        <dbReference type="ARBA" id="ARBA00022840"/>
    </source>
</evidence>
<feature type="domain" description="Bacterial type II secretion system protein E" evidence="4">
    <location>
        <begin position="375"/>
        <end position="389"/>
    </location>
</feature>
<dbReference type="GO" id="GO:0016887">
    <property type="term" value="F:ATP hydrolysis activity"/>
    <property type="evidence" value="ECO:0007669"/>
    <property type="project" value="TreeGrafter"/>
</dbReference>
<evidence type="ECO:0000256" key="2">
    <source>
        <dbReference type="ARBA" id="ARBA00022741"/>
    </source>
</evidence>
<dbReference type="CDD" id="cd01129">
    <property type="entry name" value="PulE-GspE-like"/>
    <property type="match status" value="1"/>
</dbReference>
<dbReference type="Proteomes" id="UP000070516">
    <property type="component" value="Chromosome"/>
</dbReference>
<evidence type="ECO:0000259" key="4">
    <source>
        <dbReference type="PROSITE" id="PS00662"/>
    </source>
</evidence>
<reference evidence="5 6" key="1">
    <citation type="submission" date="2016-02" db="EMBL/GenBank/DDBJ databases">
        <title>Complete genome sequence of Pseudomonas azotoformans S4.</title>
        <authorList>
            <person name="Fang Y."/>
            <person name="Wu L."/>
            <person name="Feng G."/>
        </authorList>
    </citation>
    <scope>NUCLEOTIDE SEQUENCE [LARGE SCALE GENOMIC DNA]</scope>
    <source>
        <strain evidence="5 6">S4</strain>
    </source>
</reference>